<evidence type="ECO:0000256" key="3">
    <source>
        <dbReference type="ARBA" id="ARBA00022827"/>
    </source>
</evidence>
<evidence type="ECO:0000313" key="5">
    <source>
        <dbReference type="EMBL" id="KAF1939859.1"/>
    </source>
</evidence>
<dbReference type="GO" id="GO:0004499">
    <property type="term" value="F:N,N-dimethylaniline monooxygenase activity"/>
    <property type="evidence" value="ECO:0007669"/>
    <property type="project" value="InterPro"/>
</dbReference>
<keyword evidence="4" id="KW-0560">Oxidoreductase</keyword>
<dbReference type="AlphaFoldDB" id="A0A6A5SKA6"/>
<dbReference type="PANTHER" id="PTHR42877">
    <property type="entry name" value="L-ORNITHINE N(5)-MONOOXYGENASE-RELATED"/>
    <property type="match status" value="1"/>
</dbReference>
<dbReference type="GO" id="GO:0050661">
    <property type="term" value="F:NADP binding"/>
    <property type="evidence" value="ECO:0007669"/>
    <property type="project" value="InterPro"/>
</dbReference>
<keyword evidence="3" id="KW-0274">FAD</keyword>
<dbReference type="EMBL" id="ML976073">
    <property type="protein sequence ID" value="KAF1939859.1"/>
    <property type="molecule type" value="Genomic_DNA"/>
</dbReference>
<dbReference type="InterPro" id="IPR051209">
    <property type="entry name" value="FAD-bind_Monooxygenase_sf"/>
</dbReference>
<proteinExistence type="inferred from homology"/>
<dbReference type="SUPFAM" id="SSF51905">
    <property type="entry name" value="FAD/NAD(P)-binding domain"/>
    <property type="match status" value="2"/>
</dbReference>
<keyword evidence="6" id="KW-1185">Reference proteome</keyword>
<evidence type="ECO:0000256" key="2">
    <source>
        <dbReference type="ARBA" id="ARBA00022630"/>
    </source>
</evidence>
<evidence type="ECO:0000256" key="1">
    <source>
        <dbReference type="ARBA" id="ARBA00010139"/>
    </source>
</evidence>
<accession>A0A6A5SKA6</accession>
<dbReference type="Proteomes" id="UP000800038">
    <property type="component" value="Unassembled WGS sequence"/>
</dbReference>
<comment type="similarity">
    <text evidence="1">Belongs to the FAD-binding monooxygenase family.</text>
</comment>
<dbReference type="Gene3D" id="3.50.50.60">
    <property type="entry name" value="FAD/NAD(P)-binding domain"/>
    <property type="match status" value="4"/>
</dbReference>
<evidence type="ECO:0000256" key="4">
    <source>
        <dbReference type="ARBA" id="ARBA00023002"/>
    </source>
</evidence>
<evidence type="ECO:0000313" key="6">
    <source>
        <dbReference type="Proteomes" id="UP000800038"/>
    </source>
</evidence>
<keyword evidence="2" id="KW-0285">Flavoprotein</keyword>
<dbReference type="InterPro" id="IPR036188">
    <property type="entry name" value="FAD/NAD-bd_sf"/>
</dbReference>
<dbReference type="OrthoDB" id="74360at2759"/>
<reference evidence="5" key="1">
    <citation type="journal article" date="2020" name="Stud. Mycol.">
        <title>101 Dothideomycetes genomes: a test case for predicting lifestyles and emergence of pathogens.</title>
        <authorList>
            <person name="Haridas S."/>
            <person name="Albert R."/>
            <person name="Binder M."/>
            <person name="Bloem J."/>
            <person name="Labutti K."/>
            <person name="Salamov A."/>
            <person name="Andreopoulos B."/>
            <person name="Baker S."/>
            <person name="Barry K."/>
            <person name="Bills G."/>
            <person name="Bluhm B."/>
            <person name="Cannon C."/>
            <person name="Castanera R."/>
            <person name="Culley D."/>
            <person name="Daum C."/>
            <person name="Ezra D."/>
            <person name="Gonzalez J."/>
            <person name="Henrissat B."/>
            <person name="Kuo A."/>
            <person name="Liang C."/>
            <person name="Lipzen A."/>
            <person name="Lutzoni F."/>
            <person name="Magnuson J."/>
            <person name="Mondo S."/>
            <person name="Nolan M."/>
            <person name="Ohm R."/>
            <person name="Pangilinan J."/>
            <person name="Park H.-J."/>
            <person name="Ramirez L."/>
            <person name="Alfaro M."/>
            <person name="Sun H."/>
            <person name="Tritt A."/>
            <person name="Yoshinaga Y."/>
            <person name="Zwiers L.-H."/>
            <person name="Turgeon B."/>
            <person name="Goodwin S."/>
            <person name="Spatafora J."/>
            <person name="Crous P."/>
            <person name="Grigoriev I."/>
        </authorList>
    </citation>
    <scope>NUCLEOTIDE SEQUENCE</scope>
    <source>
        <strain evidence="5">CBS 161.51</strain>
    </source>
</reference>
<dbReference type="InterPro" id="IPR020946">
    <property type="entry name" value="Flavin_mOase-like"/>
</dbReference>
<dbReference type="PANTHER" id="PTHR42877:SF7">
    <property type="entry name" value="FLAVIN-BINDING MONOOXYGENASE-RELATED"/>
    <property type="match status" value="1"/>
</dbReference>
<dbReference type="Pfam" id="PF00743">
    <property type="entry name" value="FMO-like"/>
    <property type="match status" value="1"/>
</dbReference>
<organism evidence="5 6">
    <name type="scientific">Clathrospora elynae</name>
    <dbReference type="NCBI Taxonomy" id="706981"/>
    <lineage>
        <taxon>Eukaryota</taxon>
        <taxon>Fungi</taxon>
        <taxon>Dikarya</taxon>
        <taxon>Ascomycota</taxon>
        <taxon>Pezizomycotina</taxon>
        <taxon>Dothideomycetes</taxon>
        <taxon>Pleosporomycetidae</taxon>
        <taxon>Pleosporales</taxon>
        <taxon>Diademaceae</taxon>
        <taxon>Clathrospora</taxon>
    </lineage>
</organism>
<protein>
    <submittedName>
        <fullName evidence="5">FAD/NAD(P)-binding domain-containing protein</fullName>
    </submittedName>
</protein>
<gene>
    <name evidence="5" type="ORF">EJ02DRAFT_504517</name>
</gene>
<name>A0A6A5SKA6_9PLEO</name>
<sequence length="505" mass="57303">MGIKGKVKVILMGVGASSAFFKKAEQEMENLEIVCYEKNSDVGGIWLENQYPGCAGDISSIWDYLKSIERDNNFIAKYIRLRHRLEHVEWDGAAGLWRCRIRDLEKDASFEDSAEFFVNAGGVLNNWKWPDTPVLADFKGKLMHSASYDVGRDLYNKRVAVIGAGSSGMQIVAAIQQKVQHLYQWTRSPIWITTGYAQKWARNNGANFRYSEEQLKFLDENPKKYLEYRKHIENELNQRFKFIIKASEEARVACDSAESGMRKWLHNHPHLAHTMIPTNFNPGCRRPTPAPGYFEALDAAHTTIFTGLIGSITPTGFTDHQGNQHGVDVIICATGFNTSWLPRIPFIAHGTNLRHLWGTGKGVTSYLSVGVPNFPNTFSFYGPYGPLGHGSFLPLAVTKCQVEGNKSLAPKLAPARHFRQYADLYLQRTAWTSPCRSVMDAPRYEDYEIEYLGENMFEFMGNGFEVREVDGRDITNYLEKLYEEGQDLAESGFGWVVSLMETRRL</sequence>
<dbReference type="GO" id="GO:0050660">
    <property type="term" value="F:flavin adenine dinucleotide binding"/>
    <property type="evidence" value="ECO:0007669"/>
    <property type="project" value="InterPro"/>
</dbReference>